<dbReference type="Proteomes" id="UP000465601">
    <property type="component" value="Unassembled WGS sequence"/>
</dbReference>
<dbReference type="PANTHER" id="PTHR40448:SF1">
    <property type="entry name" value="TWO-COMPONENT SENSOR HISTIDINE KINASE"/>
    <property type="match status" value="1"/>
</dbReference>
<dbReference type="EMBL" id="WBZB01000006">
    <property type="protein sequence ID" value="KAB3532827.1"/>
    <property type="molecule type" value="Genomic_DNA"/>
</dbReference>
<dbReference type="PANTHER" id="PTHR40448">
    <property type="entry name" value="TWO-COMPONENT SENSOR HISTIDINE KINASE"/>
    <property type="match status" value="1"/>
</dbReference>
<dbReference type="InterPro" id="IPR016120">
    <property type="entry name" value="Sig_transdc_His_kin_SpoOB"/>
</dbReference>
<gene>
    <name evidence="7" type="ORF">F8153_01815</name>
</gene>
<dbReference type="Gene3D" id="3.30.565.10">
    <property type="entry name" value="Histidine kinase-like ATPase, C-terminal domain"/>
    <property type="match status" value="1"/>
</dbReference>
<dbReference type="InterPro" id="IPR039506">
    <property type="entry name" value="SPOB_a"/>
</dbReference>
<evidence type="ECO:0000256" key="2">
    <source>
        <dbReference type="ARBA" id="ARBA00022679"/>
    </source>
</evidence>
<proteinExistence type="predicted"/>
<evidence type="ECO:0000259" key="5">
    <source>
        <dbReference type="Pfam" id="PF14501"/>
    </source>
</evidence>
<dbReference type="GO" id="GO:0000155">
    <property type="term" value="F:phosphorelay sensor kinase activity"/>
    <property type="evidence" value="ECO:0007669"/>
    <property type="project" value="InterPro"/>
</dbReference>
<dbReference type="RefSeq" id="WP_151864639.1">
    <property type="nucleotide sequence ID" value="NZ_WBZB01000006.1"/>
</dbReference>
<dbReference type="Gene3D" id="1.10.287.130">
    <property type="match status" value="1"/>
</dbReference>
<dbReference type="SUPFAM" id="SSF55890">
    <property type="entry name" value="Sporulation response regulatory protein Spo0B"/>
    <property type="match status" value="1"/>
</dbReference>
<organism evidence="7 8">
    <name type="scientific">Alkaliphilus serpentinus</name>
    <dbReference type="NCBI Taxonomy" id="1482731"/>
    <lineage>
        <taxon>Bacteria</taxon>
        <taxon>Bacillati</taxon>
        <taxon>Bacillota</taxon>
        <taxon>Clostridia</taxon>
        <taxon>Peptostreptococcales</taxon>
        <taxon>Natronincolaceae</taxon>
        <taxon>Alkaliphilus</taxon>
    </lineage>
</organism>
<accession>A0A833M983</accession>
<keyword evidence="4" id="KW-0472">Membrane</keyword>
<evidence type="ECO:0000259" key="6">
    <source>
        <dbReference type="Pfam" id="PF14689"/>
    </source>
</evidence>
<feature type="domain" description="Sensor histidine kinase NatK-like C-terminal" evidence="5">
    <location>
        <begin position="169"/>
        <end position="274"/>
    </location>
</feature>
<evidence type="ECO:0000256" key="3">
    <source>
        <dbReference type="ARBA" id="ARBA00022777"/>
    </source>
</evidence>
<keyword evidence="3" id="KW-0418">Kinase</keyword>
<dbReference type="OrthoDB" id="1634477at2"/>
<keyword evidence="8" id="KW-1185">Reference proteome</keyword>
<keyword evidence="2" id="KW-0808">Transferase</keyword>
<dbReference type="Pfam" id="PF14501">
    <property type="entry name" value="HATPase_c_5"/>
    <property type="match status" value="1"/>
</dbReference>
<evidence type="ECO:0000313" key="7">
    <source>
        <dbReference type="EMBL" id="KAB3532827.1"/>
    </source>
</evidence>
<dbReference type="AlphaFoldDB" id="A0A833M983"/>
<dbReference type="InterPro" id="IPR032834">
    <property type="entry name" value="NatK-like_C"/>
</dbReference>
<name>A0A833M983_9FIRM</name>
<keyword evidence="4" id="KW-0812">Transmembrane</keyword>
<evidence type="ECO:0000313" key="8">
    <source>
        <dbReference type="Proteomes" id="UP000465601"/>
    </source>
</evidence>
<dbReference type="SUPFAM" id="SSF55874">
    <property type="entry name" value="ATPase domain of HSP90 chaperone/DNA topoisomerase II/histidine kinase"/>
    <property type="match status" value="1"/>
</dbReference>
<keyword evidence="1" id="KW-0597">Phosphoprotein</keyword>
<keyword evidence="4" id="KW-1133">Transmembrane helix</keyword>
<feature type="domain" description="SpoOB alpha-helical" evidence="6">
    <location>
        <begin position="74"/>
        <end position="120"/>
    </location>
</feature>
<protein>
    <submittedName>
        <fullName evidence="7">GHKL domain-containing protein</fullName>
    </submittedName>
</protein>
<sequence>MNRRNLLIISCSAQIIMIMVIAIGLMGSDHYQIIRKWLHLLIGLIFIFTLFNFYIIYSQNKTIEKEKELAIIKTELKTTEALIDLLRQQGHDHINHIQTVTSMLMLEENAVALEYLQGISAGYRFTGHFLRLGNPTLTALINTKKELANKNGIEFVVEKYCRVKLNKIKPWDISSIIGNLLENSIEYILMNEDLPPKIFFSVENRENMKGYIFRIGNPYKSSGINTDVFFQQGFSTKESTGRGYGLNIVMELIEKYKGTIKITESEGRITFTVEVDDE</sequence>
<dbReference type="InterPro" id="IPR036890">
    <property type="entry name" value="HATPase_C_sf"/>
</dbReference>
<dbReference type="Pfam" id="PF14689">
    <property type="entry name" value="SPOB_a"/>
    <property type="match status" value="1"/>
</dbReference>
<evidence type="ECO:0000256" key="1">
    <source>
        <dbReference type="ARBA" id="ARBA00022553"/>
    </source>
</evidence>
<comment type="caution">
    <text evidence="7">The sequence shown here is derived from an EMBL/GenBank/DDBJ whole genome shotgun (WGS) entry which is preliminary data.</text>
</comment>
<evidence type="ECO:0000256" key="4">
    <source>
        <dbReference type="SAM" id="Phobius"/>
    </source>
</evidence>
<dbReference type="GO" id="GO:0042802">
    <property type="term" value="F:identical protein binding"/>
    <property type="evidence" value="ECO:0007669"/>
    <property type="project" value="TreeGrafter"/>
</dbReference>
<reference evidence="7 8" key="1">
    <citation type="submission" date="2019-10" db="EMBL/GenBank/DDBJ databases">
        <title>Alkaliphilus serpentinus sp. nov. and Alkaliphilus pronyensis sp. nov., two novel anaerobic alkaliphilic species isolated from the serpentinized-hosted hydrothermal field of the Prony Bay (New Caledonia).</title>
        <authorList>
            <person name="Postec A."/>
        </authorList>
    </citation>
    <scope>NUCLEOTIDE SEQUENCE [LARGE SCALE GENOMIC DNA]</scope>
    <source>
        <strain evidence="7 8">LacT</strain>
    </source>
</reference>
<feature type="transmembrane region" description="Helical" evidence="4">
    <location>
        <begin position="37"/>
        <end position="57"/>
    </location>
</feature>
<feature type="transmembrane region" description="Helical" evidence="4">
    <location>
        <begin position="6"/>
        <end position="25"/>
    </location>
</feature>